<dbReference type="GO" id="GO:0010181">
    <property type="term" value="F:FMN binding"/>
    <property type="evidence" value="ECO:0007669"/>
    <property type="project" value="InterPro"/>
</dbReference>
<sequence length="219" mass="24630">MKIELPIMPPRNVKEAWEGQFSVFSWYNFVINVPSAVFIVTTLKENGHANAQLNAWGMLIGSGKEPKFLFQVLNNSDTYRLVKKNKEFVISYPSLSLHEKFMKTTTHFEDKADELLASGLTHENSKIVQVPRVKECFASLECKLDWVQDVESEEKINAIIQGSIVNAAIDEAVLYDDIKESHIKREFGCILSEVLNPVTGVSLGNYGLAALDMKNCVEC</sequence>
<dbReference type="SMART" id="SM00903">
    <property type="entry name" value="Flavin_Reduct"/>
    <property type="match status" value="1"/>
</dbReference>
<dbReference type="AlphaFoldDB" id="A0A1I2WG34"/>
<dbReference type="Pfam" id="PF01613">
    <property type="entry name" value="Flavin_Reduct"/>
    <property type="match status" value="1"/>
</dbReference>
<protein>
    <submittedName>
        <fullName evidence="6">NADH-FMN oxidoreductase RutF, flavin reductase (DIM6/NTAB) family</fullName>
    </submittedName>
</protein>
<dbReference type="InterPro" id="IPR012349">
    <property type="entry name" value="Split_barrel_FMN-bd"/>
</dbReference>
<evidence type="ECO:0000259" key="5">
    <source>
        <dbReference type="SMART" id="SM00903"/>
    </source>
</evidence>
<evidence type="ECO:0000256" key="2">
    <source>
        <dbReference type="ARBA" id="ARBA00022630"/>
    </source>
</evidence>
<dbReference type="PANTHER" id="PTHR33798:SF5">
    <property type="entry name" value="FLAVIN REDUCTASE LIKE DOMAIN-CONTAINING PROTEIN"/>
    <property type="match status" value="1"/>
</dbReference>
<evidence type="ECO:0000313" key="6">
    <source>
        <dbReference type="EMBL" id="SFH00238.1"/>
    </source>
</evidence>
<dbReference type="InterPro" id="IPR002563">
    <property type="entry name" value="Flavin_Rdtase-like_dom"/>
</dbReference>
<dbReference type="STRING" id="341036.SAMN05660649_03484"/>
<evidence type="ECO:0000256" key="1">
    <source>
        <dbReference type="ARBA" id="ARBA00001917"/>
    </source>
</evidence>
<dbReference type="Gene3D" id="2.30.110.10">
    <property type="entry name" value="Electron Transport, Fmn-binding Protein, Chain A"/>
    <property type="match status" value="1"/>
</dbReference>
<keyword evidence="3" id="KW-0288">FMN</keyword>
<gene>
    <name evidence="6" type="ORF">SAMN05660649_03484</name>
</gene>
<feature type="domain" description="Flavin reductase like" evidence="5">
    <location>
        <begin position="30"/>
        <end position="177"/>
    </location>
</feature>
<organism evidence="6 7">
    <name type="scientific">Desulfotruncus arcticus DSM 17038</name>
    <dbReference type="NCBI Taxonomy" id="1121424"/>
    <lineage>
        <taxon>Bacteria</taxon>
        <taxon>Bacillati</taxon>
        <taxon>Bacillota</taxon>
        <taxon>Clostridia</taxon>
        <taxon>Eubacteriales</taxon>
        <taxon>Desulfallaceae</taxon>
        <taxon>Desulfotruncus</taxon>
    </lineage>
</organism>
<dbReference type="Proteomes" id="UP000199337">
    <property type="component" value="Unassembled WGS sequence"/>
</dbReference>
<proteinExistence type="inferred from homology"/>
<evidence type="ECO:0000256" key="4">
    <source>
        <dbReference type="ARBA" id="ARBA00038054"/>
    </source>
</evidence>
<dbReference type="PANTHER" id="PTHR33798">
    <property type="entry name" value="FLAVOPROTEIN OXYGENASE"/>
    <property type="match status" value="1"/>
</dbReference>
<comment type="similarity">
    <text evidence="4">Belongs to the flavoredoxin family.</text>
</comment>
<evidence type="ECO:0000313" key="7">
    <source>
        <dbReference type="Proteomes" id="UP000199337"/>
    </source>
</evidence>
<keyword evidence="7" id="KW-1185">Reference proteome</keyword>
<keyword evidence="2" id="KW-0285">Flavoprotein</keyword>
<dbReference type="RefSeq" id="WP_165613578.1">
    <property type="nucleotide sequence ID" value="NZ_FOOX01000013.1"/>
</dbReference>
<dbReference type="EMBL" id="FOOX01000013">
    <property type="protein sequence ID" value="SFH00238.1"/>
    <property type="molecule type" value="Genomic_DNA"/>
</dbReference>
<reference evidence="7" key="1">
    <citation type="submission" date="2016-10" db="EMBL/GenBank/DDBJ databases">
        <authorList>
            <person name="Varghese N."/>
            <person name="Submissions S."/>
        </authorList>
    </citation>
    <scope>NUCLEOTIDE SEQUENCE [LARGE SCALE GENOMIC DNA]</scope>
    <source>
        <strain evidence="7">DSM 17038</strain>
    </source>
</reference>
<evidence type="ECO:0000256" key="3">
    <source>
        <dbReference type="ARBA" id="ARBA00022643"/>
    </source>
</evidence>
<dbReference type="GO" id="GO:0016646">
    <property type="term" value="F:oxidoreductase activity, acting on the CH-NH group of donors, NAD or NADP as acceptor"/>
    <property type="evidence" value="ECO:0007669"/>
    <property type="project" value="UniProtKB-ARBA"/>
</dbReference>
<dbReference type="SUPFAM" id="SSF50475">
    <property type="entry name" value="FMN-binding split barrel"/>
    <property type="match status" value="1"/>
</dbReference>
<comment type="cofactor">
    <cofactor evidence="1">
        <name>FMN</name>
        <dbReference type="ChEBI" id="CHEBI:58210"/>
    </cofactor>
</comment>
<name>A0A1I2WG34_9FIRM</name>
<accession>A0A1I2WG34</accession>